<dbReference type="SUPFAM" id="SSF53756">
    <property type="entry name" value="UDP-Glycosyltransferase/glycogen phosphorylase"/>
    <property type="match status" value="1"/>
</dbReference>
<name>A0A8B9YJD5_BOSMU</name>
<evidence type="ECO:0000313" key="9">
    <source>
        <dbReference type="Ensembl" id="ENSBGRP00000037640.1"/>
    </source>
</evidence>
<keyword evidence="7" id="KW-0256">Endoplasmic reticulum</keyword>
<comment type="subcellular location">
    <subcellularLocation>
        <location evidence="1">Endoplasmic reticulum</location>
    </subcellularLocation>
</comment>
<dbReference type="AlphaFoldDB" id="A0A8B9YJD5"/>
<dbReference type="InterPro" id="IPR039042">
    <property type="entry name" value="Alg13-like"/>
</dbReference>
<evidence type="ECO:0000256" key="4">
    <source>
        <dbReference type="ARBA" id="ARBA00017468"/>
    </source>
</evidence>
<accession>A0A8B9YJD5</accession>
<dbReference type="PANTHER" id="PTHR12867:SF7">
    <property type="entry name" value="BIFUNCTIONAL UDP-N-ACETYLGLUCOSAMINE TRANSFERASE AND DEUBIQUITINASE ALG13-RELATED"/>
    <property type="match status" value="1"/>
</dbReference>
<evidence type="ECO:0000256" key="5">
    <source>
        <dbReference type="ARBA" id="ARBA00022676"/>
    </source>
</evidence>
<dbReference type="Proteomes" id="UP000694520">
    <property type="component" value="Chromosome X"/>
</dbReference>
<evidence type="ECO:0000256" key="1">
    <source>
        <dbReference type="ARBA" id="ARBA00004240"/>
    </source>
</evidence>
<evidence type="ECO:0000259" key="8">
    <source>
        <dbReference type="Pfam" id="PF04101"/>
    </source>
</evidence>
<feature type="domain" description="Glycosyl transferase family 28 C-terminal" evidence="8">
    <location>
        <begin position="57"/>
        <end position="142"/>
    </location>
</feature>
<evidence type="ECO:0000256" key="2">
    <source>
        <dbReference type="ARBA" id="ARBA00006962"/>
    </source>
</evidence>
<protein>
    <recommendedName>
        <fullName evidence="4">UDP-N-acetylglucosamine transferase subunit ALG13</fullName>
        <ecNumber evidence="3">2.4.1.141</ecNumber>
    </recommendedName>
</protein>
<evidence type="ECO:0000313" key="10">
    <source>
        <dbReference type="Proteomes" id="UP000694520"/>
    </source>
</evidence>
<dbReference type="PANTHER" id="PTHR12867">
    <property type="entry name" value="GLYCOSYL TRANSFERASE-RELATED"/>
    <property type="match status" value="1"/>
</dbReference>
<dbReference type="GO" id="GO:0005783">
    <property type="term" value="C:endoplasmic reticulum"/>
    <property type="evidence" value="ECO:0007669"/>
    <property type="project" value="UniProtKB-SubCell"/>
</dbReference>
<reference evidence="9" key="1">
    <citation type="submission" date="2019-05" db="EMBL/GenBank/DDBJ databases">
        <authorList>
            <person name="Zhang S."/>
            <person name="Liu J."/>
        </authorList>
    </citation>
    <scope>NUCLEOTIDE SEQUENCE [LARGE SCALE GENOMIC DNA]</scope>
</reference>
<dbReference type="GeneTree" id="ENSGT00510000047493"/>
<sequence length="224" mass="24656">PACPSLAPLPSVRGHCAFAPPQAPSCPASPRVLSSGLVFPQPQFWAPTTIIQSLGYNRLVLQIGRGKVVPEPFSTESFTLDVYRYKDSLKEDLQKADLVISHAGAGSCLETLEKRKPLIVVINERLMNNHQLELAKQLHKDGISSTVPAGILKTDYLTSCLNSFLAILTCLPNQPVSLTSYFLPLSKHFEFLTSKTCSFVFYFDCDLCVVFLSVSMLISLHVNI</sequence>
<proteinExistence type="inferred from homology"/>
<dbReference type="Pfam" id="PF04101">
    <property type="entry name" value="Glyco_tran_28_C"/>
    <property type="match status" value="1"/>
</dbReference>
<comment type="similarity">
    <text evidence="2">Belongs to the glycosyltransferase 28 family.</text>
</comment>
<keyword evidence="10" id="KW-1185">Reference proteome</keyword>
<dbReference type="Ensembl" id="ENSBGRT00000043587.1">
    <property type="protein sequence ID" value="ENSBGRP00000037640.1"/>
    <property type="gene ID" value="ENSBGRG00000023530.1"/>
</dbReference>
<dbReference type="GO" id="GO:0006488">
    <property type="term" value="P:dolichol-linked oligosaccharide biosynthetic process"/>
    <property type="evidence" value="ECO:0007669"/>
    <property type="project" value="InterPro"/>
</dbReference>
<organism evidence="9 10">
    <name type="scientific">Bos mutus grunniens</name>
    <name type="common">Wild yak</name>
    <name type="synonym">Bos grunniens</name>
    <dbReference type="NCBI Taxonomy" id="30521"/>
    <lineage>
        <taxon>Eukaryota</taxon>
        <taxon>Metazoa</taxon>
        <taxon>Chordata</taxon>
        <taxon>Craniata</taxon>
        <taxon>Vertebrata</taxon>
        <taxon>Euteleostomi</taxon>
        <taxon>Mammalia</taxon>
        <taxon>Eutheria</taxon>
        <taxon>Laurasiatheria</taxon>
        <taxon>Artiodactyla</taxon>
        <taxon>Ruminantia</taxon>
        <taxon>Pecora</taxon>
        <taxon>Bovidae</taxon>
        <taxon>Bovinae</taxon>
        <taxon>Bos</taxon>
    </lineage>
</organism>
<reference evidence="9" key="2">
    <citation type="submission" date="2025-08" db="UniProtKB">
        <authorList>
            <consortium name="Ensembl"/>
        </authorList>
    </citation>
    <scope>IDENTIFICATION</scope>
</reference>
<dbReference type="EC" id="2.4.1.141" evidence="3"/>
<reference evidence="9" key="3">
    <citation type="submission" date="2025-09" db="UniProtKB">
        <authorList>
            <consortium name="Ensembl"/>
        </authorList>
    </citation>
    <scope>IDENTIFICATION</scope>
</reference>
<dbReference type="Gene3D" id="3.40.50.2000">
    <property type="entry name" value="Glycogen Phosphorylase B"/>
    <property type="match status" value="1"/>
</dbReference>
<evidence type="ECO:0000256" key="6">
    <source>
        <dbReference type="ARBA" id="ARBA00022679"/>
    </source>
</evidence>
<keyword evidence="6" id="KW-0808">Transferase</keyword>
<keyword evidence="5" id="KW-0328">Glycosyltransferase</keyword>
<evidence type="ECO:0000256" key="7">
    <source>
        <dbReference type="ARBA" id="ARBA00022824"/>
    </source>
</evidence>
<dbReference type="InterPro" id="IPR007235">
    <property type="entry name" value="Glyco_trans_28_C"/>
</dbReference>
<dbReference type="GO" id="GO:0004577">
    <property type="term" value="F:N-acetylglucosaminyldiphosphodolichol N-acetylglucosaminyltransferase activity"/>
    <property type="evidence" value="ECO:0007669"/>
    <property type="project" value="UniProtKB-EC"/>
</dbReference>
<evidence type="ECO:0000256" key="3">
    <source>
        <dbReference type="ARBA" id="ARBA00012614"/>
    </source>
</evidence>